<dbReference type="OMA" id="WDDANGA"/>
<reference evidence="5" key="4">
    <citation type="journal article" date="2022" name="Microb. Genom.">
        <title>A global pangenome for the wheat fungal pathogen Pyrenophora tritici-repentis and prediction of effector protein structural homology.</title>
        <authorList>
            <person name="Moolhuijzen P.M."/>
            <person name="See P.T."/>
            <person name="Shi G."/>
            <person name="Powell H.R."/>
            <person name="Cockram J."/>
            <person name="Jorgensen L.N."/>
            <person name="Benslimane H."/>
            <person name="Strelkov S.E."/>
            <person name="Turner J."/>
            <person name="Liu Z."/>
            <person name="Moffat C.S."/>
        </authorList>
    </citation>
    <scope>NUCLEOTIDE SEQUENCE [LARGE SCALE GENOMIC DNA]</scope>
</reference>
<feature type="compositionally biased region" description="Basic and acidic residues" evidence="1">
    <location>
        <begin position="516"/>
        <end position="529"/>
    </location>
</feature>
<proteinExistence type="predicted"/>
<feature type="region of interest" description="Disordered" evidence="1">
    <location>
        <begin position="1"/>
        <end position="70"/>
    </location>
</feature>
<reference evidence="3" key="2">
    <citation type="submission" date="2021-05" db="EMBL/GenBank/DDBJ databases">
        <authorList>
            <person name="Moolhuijzen P.M."/>
            <person name="Moffat C.S."/>
        </authorList>
    </citation>
    <scope>NUCLEOTIDE SEQUENCE</scope>
    <source>
        <strain evidence="3">86-124</strain>
    </source>
</reference>
<dbReference type="OrthoDB" id="3799761at2759"/>
<organism evidence="2 4">
    <name type="scientific">Pyrenophora tritici-repentis</name>
    <dbReference type="NCBI Taxonomy" id="45151"/>
    <lineage>
        <taxon>Eukaryota</taxon>
        <taxon>Fungi</taxon>
        <taxon>Dikarya</taxon>
        <taxon>Ascomycota</taxon>
        <taxon>Pezizomycotina</taxon>
        <taxon>Dothideomycetes</taxon>
        <taxon>Pleosporomycetidae</taxon>
        <taxon>Pleosporales</taxon>
        <taxon>Pleosporineae</taxon>
        <taxon>Pleosporaceae</taxon>
        <taxon>Pyrenophora</taxon>
    </lineage>
</organism>
<keyword evidence="5" id="KW-1185">Reference proteome</keyword>
<evidence type="ECO:0000313" key="5">
    <source>
        <dbReference type="Proteomes" id="UP000249757"/>
    </source>
</evidence>
<reference evidence="3" key="3">
    <citation type="journal article" date="2022" name="bioRxiv">
        <title>A global pangenome for the wheat fungal pathogen Pyrenophora tritici-repentis and prediction of effector protein structural homology.</title>
        <authorList>
            <person name="Moolhuijzen P."/>
            <person name="See P.T."/>
            <person name="Shi G."/>
            <person name="Powell H.R."/>
            <person name="Cockram J."/>
            <person name="Jorgensen L.N."/>
            <person name="Benslimane H."/>
            <person name="Strelkov S.E."/>
            <person name="Turner J."/>
            <person name="Liu Z."/>
            <person name="Moffat C.S."/>
        </authorList>
    </citation>
    <scope>NUCLEOTIDE SEQUENCE</scope>
    <source>
        <strain evidence="3">86-124</strain>
    </source>
</reference>
<evidence type="ECO:0000313" key="3">
    <source>
        <dbReference type="EMBL" id="KAI1517239.1"/>
    </source>
</evidence>
<evidence type="ECO:0000256" key="1">
    <source>
        <dbReference type="SAM" id="MobiDB-lite"/>
    </source>
</evidence>
<accession>A0A2W1CUS6</accession>
<reference evidence="2 4" key="1">
    <citation type="journal article" date="2018" name="BMC Genomics">
        <title>Comparative genomics of the wheat fungal pathogen Pyrenophora tritici-repentis reveals chromosomal variations and genome plasticity.</title>
        <authorList>
            <person name="Moolhuijzen P."/>
            <person name="See P.T."/>
            <person name="Hane J.K."/>
            <person name="Shi G."/>
            <person name="Liu Z."/>
            <person name="Oliver R.P."/>
            <person name="Moffat C.S."/>
        </authorList>
    </citation>
    <scope>NUCLEOTIDE SEQUENCE [LARGE SCALE GENOMIC DNA]</scope>
    <source>
        <strain evidence="2">M4</strain>
    </source>
</reference>
<evidence type="ECO:0000313" key="2">
    <source>
        <dbReference type="EMBL" id="KAF7571863.1"/>
    </source>
</evidence>
<dbReference type="EMBL" id="NRDI02000004">
    <property type="protein sequence ID" value="KAI1517239.1"/>
    <property type="molecule type" value="Genomic_DNA"/>
</dbReference>
<dbReference type="Proteomes" id="UP000249757">
    <property type="component" value="Unassembled WGS sequence"/>
</dbReference>
<dbReference type="AlphaFoldDB" id="A0A2W1CUS6"/>
<protein>
    <submittedName>
        <fullName evidence="2">Uncharacterized protein</fullName>
    </submittedName>
</protein>
<feature type="compositionally biased region" description="Low complexity" evidence="1">
    <location>
        <begin position="504"/>
        <end position="514"/>
    </location>
</feature>
<gene>
    <name evidence="3" type="ORF">Ptr86124_004176</name>
    <name evidence="2" type="ORF">PtrM4_093630</name>
</gene>
<dbReference type="Proteomes" id="UP000245464">
    <property type="component" value="Chromosome 4"/>
</dbReference>
<feature type="compositionally biased region" description="Polar residues" evidence="1">
    <location>
        <begin position="27"/>
        <end position="48"/>
    </location>
</feature>
<sequence length="544" mass="58790">MSQPDTHGNSPHVLGHRRYRGQGQGQASSDPTPAPQTALSQNQDQSPCRQKGCLVPAETAQNASSKRQSDPFYYDSQSILYWDDSTGVIHNIPSSPSTHCGKSQAKTIAGWYNPYADIVGGGPYAQVSAADDGAAIAEDRIYARKTPPKTQALSEFDYSGEQPMIKQNIGSRFKPLLGPIGVRSDKNAEISKKERWRRVVGKRDATQKLRQGVTAMIKAAAATREERNKVELESLTSLDMIGFSGKKDGDLETRTTSWAFSHTLATSLSPKICKAGDSFGASHTSATSEDRKLSVADASMPLEAFGKKQEAGQVIECTPTLDRVHKLRAEEQAKALAILEGQLPETKIVNEDDPHLAGRLARHFIKTDMTRVPRDALTDEEHQEANSVGGLGLNLPAGNSASSSLYSSDEGDDLEKLAKAVAGLCPFQNLPSPSKLGSLRHYSAIPGGLDLVKIQEAKEQAEEPDSCGEAAVVQSTTAAEAEAKFAEAPSAVDTSAKRTHAAHSSGESIESLSSEDYDRLSGEQKREVEQNGVKRRWYKGFRKV</sequence>
<dbReference type="EMBL" id="NQIK02000004">
    <property type="protein sequence ID" value="KAF7571863.1"/>
    <property type="molecule type" value="Genomic_DNA"/>
</dbReference>
<comment type="caution">
    <text evidence="2">The sequence shown here is derived from an EMBL/GenBank/DDBJ whole genome shotgun (WGS) entry which is preliminary data.</text>
</comment>
<feature type="region of interest" description="Disordered" evidence="1">
    <location>
        <begin position="484"/>
        <end position="532"/>
    </location>
</feature>
<evidence type="ECO:0000313" key="4">
    <source>
        <dbReference type="Proteomes" id="UP000245464"/>
    </source>
</evidence>
<name>A0A2W1CUS6_9PLEO</name>